<feature type="transmembrane region" description="Helical" evidence="8">
    <location>
        <begin position="346"/>
        <end position="366"/>
    </location>
</feature>
<evidence type="ECO:0000256" key="4">
    <source>
        <dbReference type="ARBA" id="ARBA00022692"/>
    </source>
</evidence>
<feature type="region of interest" description="Disordered" evidence="7">
    <location>
        <begin position="233"/>
        <end position="267"/>
    </location>
</feature>
<feature type="transmembrane region" description="Helical" evidence="8">
    <location>
        <begin position="192"/>
        <end position="212"/>
    </location>
</feature>
<feature type="transmembrane region" description="Helical" evidence="8">
    <location>
        <begin position="441"/>
        <end position="465"/>
    </location>
</feature>
<dbReference type="GO" id="GO:0005337">
    <property type="term" value="F:nucleoside transmembrane transporter activity"/>
    <property type="evidence" value="ECO:0007669"/>
    <property type="project" value="InterPro"/>
</dbReference>
<feature type="transmembrane region" description="Helical" evidence="8">
    <location>
        <begin position="12"/>
        <end position="33"/>
    </location>
</feature>
<feature type="transmembrane region" description="Helical" evidence="8">
    <location>
        <begin position="159"/>
        <end position="180"/>
    </location>
</feature>
<comment type="subcellular location">
    <subcellularLocation>
        <location evidence="1">Membrane</location>
        <topology evidence="1">Multi-pass membrane protein</topology>
    </subcellularLocation>
</comment>
<gene>
    <name evidence="9" type="ORF">TCIL3000_9_2500</name>
</gene>
<reference evidence="9" key="1">
    <citation type="journal article" date="2012" name="Proc. Natl. Acad. Sci. U.S.A.">
        <title>Antigenic diversity is generated by distinct evolutionary mechanisms in African trypanosome species.</title>
        <authorList>
            <person name="Jackson A.P."/>
            <person name="Berry A."/>
            <person name="Aslett M."/>
            <person name="Allison H.C."/>
            <person name="Burton P."/>
            <person name="Vavrova-Anderson J."/>
            <person name="Brown R."/>
            <person name="Browne H."/>
            <person name="Corton N."/>
            <person name="Hauser H."/>
            <person name="Gamble J."/>
            <person name="Gilderthorp R."/>
            <person name="Marcello L."/>
            <person name="McQuillan J."/>
            <person name="Otto T.D."/>
            <person name="Quail M.A."/>
            <person name="Sanders M.J."/>
            <person name="van Tonder A."/>
            <person name="Ginger M.L."/>
            <person name="Field M.C."/>
            <person name="Barry J.D."/>
            <person name="Hertz-Fowler C."/>
            <person name="Berriman M."/>
        </authorList>
    </citation>
    <scope>NUCLEOTIDE SEQUENCE</scope>
    <source>
        <strain evidence="9">IL3000</strain>
    </source>
</reference>
<dbReference type="Pfam" id="PF01733">
    <property type="entry name" value="Nucleoside_tran"/>
    <property type="match status" value="1"/>
</dbReference>
<keyword evidence="5 8" id="KW-1133">Transmembrane helix</keyword>
<dbReference type="EMBL" id="HE575322">
    <property type="protein sequence ID" value="CCC92853.1"/>
    <property type="molecule type" value="Genomic_DNA"/>
</dbReference>
<protein>
    <submittedName>
        <fullName evidence="9">Putative adenosine transporter</fullName>
    </submittedName>
</protein>
<comment type="similarity">
    <text evidence="2">Belongs to the SLC29A/ENT transporter (TC 2.A.57) family.</text>
</comment>
<evidence type="ECO:0000256" key="2">
    <source>
        <dbReference type="ARBA" id="ARBA00007965"/>
    </source>
</evidence>
<accession>G0UTY9</accession>
<name>G0UTY9_TRYCI</name>
<dbReference type="PANTHER" id="PTHR10332">
    <property type="entry name" value="EQUILIBRATIVE NUCLEOSIDE TRANSPORTER"/>
    <property type="match status" value="1"/>
</dbReference>
<evidence type="ECO:0000313" key="9">
    <source>
        <dbReference type="EMBL" id="CCC92853.1"/>
    </source>
</evidence>
<dbReference type="GO" id="GO:0005886">
    <property type="term" value="C:plasma membrane"/>
    <property type="evidence" value="ECO:0007669"/>
    <property type="project" value="TreeGrafter"/>
</dbReference>
<evidence type="ECO:0000256" key="8">
    <source>
        <dbReference type="SAM" id="Phobius"/>
    </source>
</evidence>
<feature type="transmembrane region" description="Helical" evidence="8">
    <location>
        <begin position="312"/>
        <end position="334"/>
    </location>
</feature>
<evidence type="ECO:0000256" key="1">
    <source>
        <dbReference type="ARBA" id="ARBA00004141"/>
    </source>
</evidence>
<proteinExistence type="inferred from homology"/>
<feature type="transmembrane region" description="Helical" evidence="8">
    <location>
        <begin position="378"/>
        <end position="400"/>
    </location>
</feature>
<feature type="transmembrane region" description="Helical" evidence="8">
    <location>
        <begin position="94"/>
        <end position="114"/>
    </location>
</feature>
<dbReference type="InterPro" id="IPR036259">
    <property type="entry name" value="MFS_trans_sf"/>
</dbReference>
<dbReference type="InterPro" id="IPR002259">
    <property type="entry name" value="Eqnu_transpt"/>
</dbReference>
<dbReference type="SUPFAM" id="SSF103473">
    <property type="entry name" value="MFS general substrate transporter"/>
    <property type="match status" value="1"/>
</dbReference>
<sequence length="472" mass="52038">MLGFESISEFIVYVTFIFFGMSVMMVSNAIYSIPDFFGAYYKYAQGLPDVEPEDPVFWRNMFTYYNAVVFTAQVTLEAFMLTNAGRRIPIKLRLIFGLTVPLVEIAVILIIPVVHTTEAGAKATVMLVALVGGISKTLCDSSNAALVGPFPTRFYGAVVWGLAISGLITSLLSIIIKAAMDEDFDSVIKQSRIYFGIVIVIQLAACVLLSLLTTNPYAMRYAAEFRYANKKNDGTAETDGTKNCPDTEANDQDGEEKPAENANEDDAEVKNVLTNTMDPDKMKDTDQVDNITNAQQMLNASVSVVVKRIWPMLLACFFVFFATLLIFPGVFFAVDLKLMTEAELKWYHTIIVAMFNFGDFFARLFLQFKSLRPSPRFVLIGTFARILLVIPLSLSVHSIIKGVAVPWIVSFLWGLSNGYYGGMAMIYGPRTGSLTTAGQRSLAAICTNLGLLLGLFAGAMFALAVKEALPEW</sequence>
<evidence type="ECO:0000256" key="7">
    <source>
        <dbReference type="SAM" id="MobiDB-lite"/>
    </source>
</evidence>
<keyword evidence="4 8" id="KW-0812">Transmembrane</keyword>
<dbReference type="AlphaFoldDB" id="G0UTY9"/>
<keyword evidence="3" id="KW-0813">Transport</keyword>
<evidence type="ECO:0000256" key="3">
    <source>
        <dbReference type="ARBA" id="ARBA00022448"/>
    </source>
</evidence>
<dbReference type="InterPro" id="IPR034764">
    <property type="entry name" value="ENT1/ENT2"/>
</dbReference>
<feature type="transmembrane region" description="Helical" evidence="8">
    <location>
        <begin position="120"/>
        <end position="139"/>
    </location>
</feature>
<evidence type="ECO:0000256" key="6">
    <source>
        <dbReference type="ARBA" id="ARBA00023136"/>
    </source>
</evidence>
<feature type="transmembrane region" description="Helical" evidence="8">
    <location>
        <begin position="406"/>
        <end position="429"/>
    </location>
</feature>
<keyword evidence="6 8" id="KW-0472">Membrane</keyword>
<evidence type="ECO:0000256" key="5">
    <source>
        <dbReference type="ARBA" id="ARBA00022989"/>
    </source>
</evidence>
<dbReference type="NCBIfam" id="TIGR00939">
    <property type="entry name" value="2a57"/>
    <property type="match status" value="1"/>
</dbReference>
<dbReference type="VEuPathDB" id="TriTrypDB:TcIL3000_9_2500"/>
<organism evidence="9">
    <name type="scientific">Trypanosoma congolense (strain IL3000)</name>
    <dbReference type="NCBI Taxonomy" id="1068625"/>
    <lineage>
        <taxon>Eukaryota</taxon>
        <taxon>Discoba</taxon>
        <taxon>Euglenozoa</taxon>
        <taxon>Kinetoplastea</taxon>
        <taxon>Metakinetoplastina</taxon>
        <taxon>Trypanosomatida</taxon>
        <taxon>Trypanosomatidae</taxon>
        <taxon>Trypanosoma</taxon>
        <taxon>Nannomonas</taxon>
    </lineage>
</organism>
<dbReference type="PANTHER" id="PTHR10332:SF82">
    <property type="entry name" value="TRANSPORTER 2, PUTATIVE-RELATED"/>
    <property type="match status" value="1"/>
</dbReference>